<reference evidence="7 8" key="1">
    <citation type="journal article" date="2004" name="Nature">
        <title>Genome sequence of the ultrasmall unicellular red alga Cyanidioschyzon merolae 10D.</title>
        <authorList>
            <person name="Matsuzaki M."/>
            <person name="Misumi O."/>
            <person name="Shin-i T."/>
            <person name="Maruyama S."/>
            <person name="Takahara M."/>
            <person name="Miyagishima S."/>
            <person name="Mori T."/>
            <person name="Nishida K."/>
            <person name="Yagisawa F."/>
            <person name="Nishida K."/>
            <person name="Yoshida Y."/>
            <person name="Nishimura Y."/>
            <person name="Nakao S."/>
            <person name="Kobayashi T."/>
            <person name="Momoyama Y."/>
            <person name="Higashiyama T."/>
            <person name="Minoda A."/>
            <person name="Sano M."/>
            <person name="Nomoto H."/>
            <person name="Oishi K."/>
            <person name="Hayashi H."/>
            <person name="Ohta F."/>
            <person name="Nishizaka S."/>
            <person name="Haga S."/>
            <person name="Miura S."/>
            <person name="Morishita T."/>
            <person name="Kabeya Y."/>
            <person name="Terasawa K."/>
            <person name="Suzuki Y."/>
            <person name="Ishii Y."/>
            <person name="Asakawa S."/>
            <person name="Takano H."/>
            <person name="Ohta N."/>
            <person name="Kuroiwa H."/>
            <person name="Tanaka K."/>
            <person name="Shimizu N."/>
            <person name="Sugano S."/>
            <person name="Sato N."/>
            <person name="Nozaki H."/>
            <person name="Ogasawara N."/>
            <person name="Kohara Y."/>
            <person name="Kuroiwa T."/>
        </authorList>
    </citation>
    <scope>NUCLEOTIDE SEQUENCE [LARGE SCALE GENOMIC DNA]</scope>
    <source>
        <strain evidence="7 8">10D</strain>
    </source>
</reference>
<keyword evidence="1" id="KW-0489">Methyltransferase</keyword>
<dbReference type="OrthoDB" id="10267058at2759"/>
<keyword evidence="2" id="KW-0808">Transferase</keyword>
<dbReference type="OMA" id="NMLVETE"/>
<dbReference type="InterPro" id="IPR012967">
    <property type="entry name" value="COMT_dimerisation"/>
</dbReference>
<dbReference type="Gramene" id="CMP096CT">
    <property type="protein sequence ID" value="CMP096CT"/>
    <property type="gene ID" value="CMP096C"/>
</dbReference>
<dbReference type="HOGENOM" id="CLU_005533_4_1_1"/>
<dbReference type="KEGG" id="cme:CYME_CMP096C"/>
<dbReference type="CDD" id="cd02440">
    <property type="entry name" value="AdoMet_MTases"/>
    <property type="match status" value="1"/>
</dbReference>
<dbReference type="PANTHER" id="PTHR43712:SF2">
    <property type="entry name" value="O-METHYLTRANSFERASE CICE"/>
    <property type="match status" value="1"/>
</dbReference>
<dbReference type="GO" id="GO:0032259">
    <property type="term" value="P:methylation"/>
    <property type="evidence" value="ECO:0007669"/>
    <property type="project" value="UniProtKB-KW"/>
</dbReference>
<dbReference type="InterPro" id="IPR001077">
    <property type="entry name" value="COMT_C"/>
</dbReference>
<dbReference type="PIRSF" id="PIRSF005739">
    <property type="entry name" value="O-mtase"/>
    <property type="match status" value="1"/>
</dbReference>
<evidence type="ECO:0000256" key="1">
    <source>
        <dbReference type="ARBA" id="ARBA00022603"/>
    </source>
</evidence>
<gene>
    <name evidence="7" type="ORF">CYME_CMP096C</name>
</gene>
<evidence type="ECO:0000259" key="5">
    <source>
        <dbReference type="Pfam" id="PF00891"/>
    </source>
</evidence>
<dbReference type="STRING" id="280699.M1V638"/>
<dbReference type="InterPro" id="IPR029063">
    <property type="entry name" value="SAM-dependent_MTases_sf"/>
</dbReference>
<proteinExistence type="predicted"/>
<reference evidence="7 8" key="2">
    <citation type="journal article" date="2007" name="BMC Biol.">
        <title>A 100%-complete sequence reveals unusually simple genomic features in the hot-spring red alga Cyanidioschyzon merolae.</title>
        <authorList>
            <person name="Nozaki H."/>
            <person name="Takano H."/>
            <person name="Misumi O."/>
            <person name="Terasawa K."/>
            <person name="Matsuzaki M."/>
            <person name="Maruyama S."/>
            <person name="Nishida K."/>
            <person name="Yagisawa F."/>
            <person name="Yoshida Y."/>
            <person name="Fujiwara T."/>
            <person name="Takio S."/>
            <person name="Tamura K."/>
            <person name="Chung S.J."/>
            <person name="Nakamura S."/>
            <person name="Kuroiwa H."/>
            <person name="Tanaka K."/>
            <person name="Sato N."/>
            <person name="Kuroiwa T."/>
        </authorList>
    </citation>
    <scope>NUCLEOTIDE SEQUENCE [LARGE SCALE GENOMIC DNA]</scope>
    <source>
        <strain evidence="7 8">10D</strain>
    </source>
</reference>
<sequence>MVFLEKLDDLLKGYAPARVVMTGFELGVFTMIAEGKTTAEEVARAAASSTRGMRMLLDALTSLELLQKHNDRYQLVPGSEAALVKSSPQYIGSMWETNHLWSAWSALTQVVRTGKPYTRLETESDAARFFPMLIRSLHVYNLEPARKLAGLLLPSQIPPDSRVLDVACGSAVWSIPFAEASSEVRLDLLDFGDALAVARSYVERHKVDAQVSYIQGDLKHTDLENDRYHLIILGNIVHSEGAASSRDLIQRCARALRSGGKLAIIDLFPNEERTGPPRAVLFALNMLINTSEGDVFSVSEYNQWFEDAGLSEGTLVQLGSTTTALLAAKP</sequence>
<keyword evidence="3" id="KW-0949">S-adenosyl-L-methionine</keyword>
<dbReference type="SUPFAM" id="SSF53335">
    <property type="entry name" value="S-adenosyl-L-methionine-dependent methyltransferases"/>
    <property type="match status" value="1"/>
</dbReference>
<dbReference type="RefSeq" id="XP_005537781.1">
    <property type="nucleotide sequence ID" value="XM_005537724.1"/>
</dbReference>
<dbReference type="EMBL" id="AP006498">
    <property type="protein sequence ID" value="BAM81745.1"/>
    <property type="molecule type" value="Genomic_DNA"/>
</dbReference>
<feature type="active site" description="Proton acceptor" evidence="4">
    <location>
        <position position="238"/>
    </location>
</feature>
<evidence type="ECO:0000256" key="4">
    <source>
        <dbReference type="PIRSR" id="PIRSR005739-1"/>
    </source>
</evidence>
<dbReference type="GO" id="GO:0046983">
    <property type="term" value="F:protein dimerization activity"/>
    <property type="evidence" value="ECO:0007669"/>
    <property type="project" value="InterPro"/>
</dbReference>
<evidence type="ECO:0000256" key="2">
    <source>
        <dbReference type="ARBA" id="ARBA00022679"/>
    </source>
</evidence>
<keyword evidence="8" id="KW-1185">Reference proteome</keyword>
<dbReference type="InterPro" id="IPR036390">
    <property type="entry name" value="WH_DNA-bd_sf"/>
</dbReference>
<dbReference type="Pfam" id="PF08100">
    <property type="entry name" value="Dimerisation"/>
    <property type="match status" value="1"/>
</dbReference>
<dbReference type="InterPro" id="IPR036388">
    <property type="entry name" value="WH-like_DNA-bd_sf"/>
</dbReference>
<feature type="domain" description="O-methyltransferase C-terminal" evidence="5">
    <location>
        <begin position="163"/>
        <end position="310"/>
    </location>
</feature>
<dbReference type="Gene3D" id="3.40.50.150">
    <property type="entry name" value="Vaccinia Virus protein VP39"/>
    <property type="match status" value="1"/>
</dbReference>
<dbReference type="InterPro" id="IPR016461">
    <property type="entry name" value="COMT-like"/>
</dbReference>
<dbReference type="PROSITE" id="PS51683">
    <property type="entry name" value="SAM_OMT_II"/>
    <property type="match status" value="1"/>
</dbReference>
<dbReference type="Pfam" id="PF00891">
    <property type="entry name" value="Methyltransf_2"/>
    <property type="match status" value="1"/>
</dbReference>
<dbReference type="AlphaFoldDB" id="M1V638"/>
<protein>
    <submittedName>
        <fullName evidence="7">Similar to C-methyltransferase</fullName>
    </submittedName>
</protein>
<feature type="domain" description="O-methyltransferase dimerisation" evidence="6">
    <location>
        <begin position="9"/>
        <end position="82"/>
    </location>
</feature>
<dbReference type="PANTHER" id="PTHR43712">
    <property type="entry name" value="PUTATIVE (AFU_ORTHOLOGUE AFUA_4G14580)-RELATED"/>
    <property type="match status" value="1"/>
</dbReference>
<evidence type="ECO:0000313" key="7">
    <source>
        <dbReference type="EMBL" id="BAM81745.1"/>
    </source>
</evidence>
<name>M1V638_CYAM1</name>
<evidence type="ECO:0000259" key="6">
    <source>
        <dbReference type="Pfam" id="PF08100"/>
    </source>
</evidence>
<accession>M1V638</accession>
<dbReference type="Gene3D" id="1.10.10.10">
    <property type="entry name" value="Winged helix-like DNA-binding domain superfamily/Winged helix DNA-binding domain"/>
    <property type="match status" value="1"/>
</dbReference>
<dbReference type="GeneID" id="16996035"/>
<dbReference type="SUPFAM" id="SSF46785">
    <property type="entry name" value="Winged helix' DNA-binding domain"/>
    <property type="match status" value="1"/>
</dbReference>
<dbReference type="eggNOG" id="KOG3178">
    <property type="taxonomic scope" value="Eukaryota"/>
</dbReference>
<dbReference type="Proteomes" id="UP000007014">
    <property type="component" value="Chromosome 16"/>
</dbReference>
<dbReference type="GO" id="GO:0008171">
    <property type="term" value="F:O-methyltransferase activity"/>
    <property type="evidence" value="ECO:0007669"/>
    <property type="project" value="InterPro"/>
</dbReference>
<evidence type="ECO:0000256" key="3">
    <source>
        <dbReference type="ARBA" id="ARBA00022691"/>
    </source>
</evidence>
<organism evidence="7 8">
    <name type="scientific">Cyanidioschyzon merolae (strain NIES-3377 / 10D)</name>
    <name type="common">Unicellular red alga</name>
    <dbReference type="NCBI Taxonomy" id="280699"/>
    <lineage>
        <taxon>Eukaryota</taxon>
        <taxon>Rhodophyta</taxon>
        <taxon>Bangiophyceae</taxon>
        <taxon>Cyanidiales</taxon>
        <taxon>Cyanidiaceae</taxon>
        <taxon>Cyanidioschyzon</taxon>
    </lineage>
</organism>
<evidence type="ECO:0000313" key="8">
    <source>
        <dbReference type="Proteomes" id="UP000007014"/>
    </source>
</evidence>